<name>A0A645DXX4_9ZZZZ</name>
<dbReference type="InterPro" id="IPR011322">
    <property type="entry name" value="N-reg_PII-like_a/b"/>
</dbReference>
<organism evidence="1">
    <name type="scientific">bioreactor metagenome</name>
    <dbReference type="NCBI Taxonomy" id="1076179"/>
    <lineage>
        <taxon>unclassified sequences</taxon>
        <taxon>metagenomes</taxon>
        <taxon>ecological metagenomes</taxon>
    </lineage>
</organism>
<protein>
    <recommendedName>
        <fullName evidence="2">Nitrogen regulatory protein P-II</fullName>
    </recommendedName>
</protein>
<dbReference type="EMBL" id="VSSQ01040846">
    <property type="protein sequence ID" value="MPM94165.1"/>
    <property type="molecule type" value="Genomic_DNA"/>
</dbReference>
<dbReference type="AlphaFoldDB" id="A0A645DXX4"/>
<gene>
    <name evidence="1" type="ORF">SDC9_141310</name>
</gene>
<evidence type="ECO:0000313" key="1">
    <source>
        <dbReference type="EMBL" id="MPM94165.1"/>
    </source>
</evidence>
<dbReference type="SUPFAM" id="SSF54913">
    <property type="entry name" value="GlnB-like"/>
    <property type="match status" value="1"/>
</dbReference>
<comment type="caution">
    <text evidence="1">The sequence shown here is derived from an EMBL/GenBank/DDBJ whole genome shotgun (WGS) entry which is preliminary data.</text>
</comment>
<dbReference type="Gene3D" id="3.30.70.120">
    <property type="match status" value="1"/>
</dbReference>
<evidence type="ECO:0008006" key="2">
    <source>
        <dbReference type="Google" id="ProtNLM"/>
    </source>
</evidence>
<dbReference type="InterPro" id="IPR015867">
    <property type="entry name" value="N-reg_PII/ATP_PRibTrfase_C"/>
</dbReference>
<reference evidence="1" key="1">
    <citation type="submission" date="2019-08" db="EMBL/GenBank/DDBJ databases">
        <authorList>
            <person name="Kucharzyk K."/>
            <person name="Murdoch R.W."/>
            <person name="Higgins S."/>
            <person name="Loffler F."/>
        </authorList>
    </citation>
    <scope>NUCLEOTIDE SEQUENCE</scope>
</reference>
<sequence length="111" mass="11922">MKLLVLILNQTESLEPVLEKLERAGIRGATILSSRGMVMALENYVDGSLLGSLRAVLDPGREENKTVLAVLPDEKVTVAVDAIESVVGSLEKPNTGIVFTVPVDFLKGAQY</sequence>
<proteinExistence type="predicted"/>
<accession>A0A645DXX4</accession>